<dbReference type="WBParaSite" id="PEQ_0000704501-mRNA-1">
    <property type="protein sequence ID" value="PEQ_0000704501-mRNA-1"/>
    <property type="gene ID" value="PEQ_0000704501"/>
</dbReference>
<dbReference type="GO" id="GO:0005765">
    <property type="term" value="C:lysosomal membrane"/>
    <property type="evidence" value="ECO:0007669"/>
    <property type="project" value="TreeGrafter"/>
</dbReference>
<dbReference type="InterPro" id="IPR023393">
    <property type="entry name" value="START-like_dom_sf"/>
</dbReference>
<dbReference type="GO" id="GO:0140284">
    <property type="term" value="C:endoplasmic reticulum-endosome membrane contact site"/>
    <property type="evidence" value="ECO:0007669"/>
    <property type="project" value="TreeGrafter"/>
</dbReference>
<evidence type="ECO:0000313" key="2">
    <source>
        <dbReference type="Proteomes" id="UP000887564"/>
    </source>
</evidence>
<protein>
    <submittedName>
        <fullName evidence="3">START domain-containing protein</fullName>
    </submittedName>
</protein>
<organism evidence="2 3">
    <name type="scientific">Parascaris equorum</name>
    <name type="common">Equine roundworm</name>
    <dbReference type="NCBI Taxonomy" id="6256"/>
    <lineage>
        <taxon>Eukaryota</taxon>
        <taxon>Metazoa</taxon>
        <taxon>Ecdysozoa</taxon>
        <taxon>Nematoda</taxon>
        <taxon>Chromadorea</taxon>
        <taxon>Rhabditida</taxon>
        <taxon>Spirurina</taxon>
        <taxon>Ascaridomorpha</taxon>
        <taxon>Ascaridoidea</taxon>
        <taxon>Ascarididae</taxon>
        <taxon>Parascaris</taxon>
    </lineage>
</organism>
<dbReference type="GO" id="GO:0008289">
    <property type="term" value="F:lipid binding"/>
    <property type="evidence" value="ECO:0007669"/>
    <property type="project" value="InterPro"/>
</dbReference>
<dbReference type="InterPro" id="IPR051869">
    <property type="entry name" value="STARD3"/>
</dbReference>
<keyword evidence="2" id="KW-1185">Reference proteome</keyword>
<dbReference type="Proteomes" id="UP000887564">
    <property type="component" value="Unplaced"/>
</dbReference>
<proteinExistence type="predicted"/>
<dbReference type="AlphaFoldDB" id="A0A914RYE3"/>
<dbReference type="Pfam" id="PF01852">
    <property type="entry name" value="START"/>
    <property type="match status" value="1"/>
</dbReference>
<name>A0A914RYE3_PAREQ</name>
<dbReference type="Gene3D" id="3.30.530.20">
    <property type="match status" value="1"/>
</dbReference>
<feature type="domain" description="START" evidence="1">
    <location>
        <begin position="51"/>
        <end position="152"/>
    </location>
</feature>
<evidence type="ECO:0000313" key="3">
    <source>
        <dbReference type="WBParaSite" id="PEQ_0000704501-mRNA-1"/>
    </source>
</evidence>
<dbReference type="GO" id="GO:0099044">
    <property type="term" value="P:vesicle tethering to endoplasmic reticulum"/>
    <property type="evidence" value="ECO:0007669"/>
    <property type="project" value="TreeGrafter"/>
</dbReference>
<sequence>MRLAEPIESNTLASHLLGPTTVSRDRPHRCRTWPFTSTHSSSVLLHRAITDFLDVRRIHLDTDKNVYEGWYVSVDSSVLPANSNKKMVRGFNGPNLVRVSGSSTTPDTSVFEWMLSSDVKGDIPRRLIERTMSSFLLDYVKNLRNFISDRASEYP</sequence>
<dbReference type="GO" id="GO:0031902">
    <property type="term" value="C:late endosome membrane"/>
    <property type="evidence" value="ECO:0007669"/>
    <property type="project" value="TreeGrafter"/>
</dbReference>
<evidence type="ECO:0000259" key="1">
    <source>
        <dbReference type="PROSITE" id="PS50848"/>
    </source>
</evidence>
<dbReference type="SUPFAM" id="SSF55961">
    <property type="entry name" value="Bet v1-like"/>
    <property type="match status" value="1"/>
</dbReference>
<accession>A0A914RYE3</accession>
<dbReference type="InterPro" id="IPR002913">
    <property type="entry name" value="START_lipid-bd_dom"/>
</dbReference>
<reference evidence="3" key="1">
    <citation type="submission" date="2022-11" db="UniProtKB">
        <authorList>
            <consortium name="WormBaseParasite"/>
        </authorList>
    </citation>
    <scope>IDENTIFICATION</scope>
</reference>
<dbReference type="PANTHER" id="PTHR46121:SF4">
    <property type="entry name" value="STEROIDOGENIC ACUTE REGULATORY PROTEIN-LIKE"/>
    <property type="match status" value="1"/>
</dbReference>
<dbReference type="GO" id="GO:0005789">
    <property type="term" value="C:endoplasmic reticulum membrane"/>
    <property type="evidence" value="ECO:0007669"/>
    <property type="project" value="TreeGrafter"/>
</dbReference>
<dbReference type="PANTHER" id="PTHR46121">
    <property type="entry name" value="STEROIDOGENIC ACUTE REGULATORY PROTEIN-LIKE"/>
    <property type="match status" value="1"/>
</dbReference>
<dbReference type="PROSITE" id="PS50848">
    <property type="entry name" value="START"/>
    <property type="match status" value="1"/>
</dbReference>